<comment type="caution">
    <text evidence="5">The sequence shown here is derived from an EMBL/GenBank/DDBJ whole genome shotgun (WGS) entry which is preliminary data.</text>
</comment>
<dbReference type="Gramene" id="PHT61462">
    <property type="protein sequence ID" value="PHT61462"/>
    <property type="gene ID" value="T459_34687"/>
</dbReference>
<reference evidence="5 6" key="2">
    <citation type="journal article" date="2017" name="Genome Biol.">
        <title>New reference genome sequences of hot pepper reveal the massive evolution of plant disease-resistance genes by retroduplication.</title>
        <authorList>
            <person name="Kim S."/>
            <person name="Park J."/>
            <person name="Yeom S.I."/>
            <person name="Kim Y.M."/>
            <person name="Seo E."/>
            <person name="Kim K.T."/>
            <person name="Kim M.S."/>
            <person name="Lee J.M."/>
            <person name="Cheong K."/>
            <person name="Shin H.S."/>
            <person name="Kim S.B."/>
            <person name="Han K."/>
            <person name="Lee J."/>
            <person name="Park M."/>
            <person name="Lee H.A."/>
            <person name="Lee H.Y."/>
            <person name="Lee Y."/>
            <person name="Oh S."/>
            <person name="Lee J.H."/>
            <person name="Choi E."/>
            <person name="Choi E."/>
            <person name="Lee S.E."/>
            <person name="Jeon J."/>
            <person name="Kim H."/>
            <person name="Choi G."/>
            <person name="Song H."/>
            <person name="Lee J."/>
            <person name="Lee S.C."/>
            <person name="Kwon J.K."/>
            <person name="Lee H.Y."/>
            <person name="Koo N."/>
            <person name="Hong Y."/>
            <person name="Kim R.W."/>
            <person name="Kang W.H."/>
            <person name="Huh J.H."/>
            <person name="Kang B.C."/>
            <person name="Yang T.J."/>
            <person name="Lee Y.H."/>
            <person name="Bennetzen J.L."/>
            <person name="Choi D."/>
        </authorList>
    </citation>
    <scope>NUCLEOTIDE SEQUENCE [LARGE SCALE GENOMIC DNA]</scope>
    <source>
        <strain evidence="6">cv. CM334</strain>
    </source>
</reference>
<dbReference type="InterPro" id="IPR011990">
    <property type="entry name" value="TPR-like_helical_dom_sf"/>
</dbReference>
<evidence type="ECO:0000313" key="6">
    <source>
        <dbReference type="Proteomes" id="UP000222542"/>
    </source>
</evidence>
<protein>
    <recommendedName>
        <fullName evidence="4">MULE transposase domain-containing protein</fullName>
    </recommendedName>
</protein>
<keyword evidence="2" id="KW-0677">Repeat</keyword>
<dbReference type="FunFam" id="1.25.40.10:FF:000558">
    <property type="entry name" value="Pentatricopeptide repeat-containing protein At5g39710"/>
    <property type="match status" value="1"/>
</dbReference>
<feature type="repeat" description="PPR" evidence="3">
    <location>
        <begin position="281"/>
        <end position="315"/>
    </location>
</feature>
<dbReference type="NCBIfam" id="TIGR00756">
    <property type="entry name" value="PPR"/>
    <property type="match status" value="12"/>
</dbReference>
<feature type="repeat" description="PPR" evidence="3">
    <location>
        <begin position="140"/>
        <end position="174"/>
    </location>
</feature>
<dbReference type="PANTHER" id="PTHR47936:SF7">
    <property type="entry name" value="TETRATRICOPEPTIDE-LIKE HELICAL DOMAIN SUPERFAMILY"/>
    <property type="match status" value="1"/>
</dbReference>
<dbReference type="Proteomes" id="UP000222542">
    <property type="component" value="Unassembled WGS sequence"/>
</dbReference>
<organism evidence="5 6">
    <name type="scientific">Capsicum annuum</name>
    <name type="common">Capsicum pepper</name>
    <dbReference type="NCBI Taxonomy" id="4072"/>
    <lineage>
        <taxon>Eukaryota</taxon>
        <taxon>Viridiplantae</taxon>
        <taxon>Streptophyta</taxon>
        <taxon>Embryophyta</taxon>
        <taxon>Tracheophyta</taxon>
        <taxon>Spermatophyta</taxon>
        <taxon>Magnoliopsida</taxon>
        <taxon>eudicotyledons</taxon>
        <taxon>Gunneridae</taxon>
        <taxon>Pentapetalae</taxon>
        <taxon>asterids</taxon>
        <taxon>lamiids</taxon>
        <taxon>Solanales</taxon>
        <taxon>Solanaceae</taxon>
        <taxon>Solanoideae</taxon>
        <taxon>Capsiceae</taxon>
        <taxon>Capsicum</taxon>
    </lineage>
</organism>
<feature type="repeat" description="PPR" evidence="3">
    <location>
        <begin position="456"/>
        <end position="490"/>
    </location>
</feature>
<name>A0A2G2XVG9_CAPAN</name>
<proteinExistence type="inferred from homology"/>
<feature type="repeat" description="PPR" evidence="3">
    <location>
        <begin position="421"/>
        <end position="451"/>
    </location>
</feature>
<sequence>MARGLSLRKYNAIIPLLSSAVRSYCLLHTHKSISVKGKIGVPINFDKEVKCLDDAVSLFHRMVRMKPIPSLPVFCKLFKTMLSMKHYSAVVSLFQEMRKLDIPINDFVLNILINSYCLMHRSDCSFSLLPFYLKSGIPFNVVTFATLIRGLFAEHNLNDAVELFKKVVRENICEPDEIMYGTFMNGLSKRGHTQKALSLLRLMEQGNTKPDVCVYSIVIDALCKDGNLDAAINLMNEMKQKGIPPDIVTYGSLIDGLCKLGQWEKVRTLFSEMVNLNIYPNVYTFTMVIDGLCKEGKVEDAEEVMEHMIKKGVEPNIITYNVIMDGYCLRGQVDRARRIFDILMNKGIEPDIISYNILINGYCKKKKIADAMQLLSEISQRGSKPNTVTYTTILQGLFEVGRIGDAKQIYADMLSVGPKPNICTHSTVLDGYFRYGLVEEALSLFNKLERKRENTNIAFYTVVINGLCKNGKLDEAHSVFEKLSLIGLPPNVRTYNTMITGFCLEGLLDEAKSMLRKMEKNSCLPDSVTYNVFVQGFLRWSKYSEMRNFMKEMTDRGFSFDSSTARFLVTAGQIASAGMVALSYVQRISEKVTGRSLEESKEGLAIVETDGAPFGDYSSVGLPCFHFADGGLAFSFTILKYRQMLEVVAGTKGIADIDHLSKTLYHNTCRFILRVPGFLLVSTTSLLLFFERGSIGNIPSTFSGVFFPHDLDSAAEALLDSGTTNGGINNNKGGLSWSMGREEQSICMALEEGYWKVYTAIGIAKNLVWGTLEHGYEVLDAYRYMIKSTNPGSKTTLHLHENRRFKYFFISFGAWIQGFRHLRKGIAVDGTFLRSRYNGVLLAAVAQDAENHIFPVTFCVADKECDASYEFFFNNCDAASKIPKSCVLYRIGIQVFQRWVHFSSLQITLVVVSGILERTFETTITTKGSSPLFIEQLKHIVERSF</sequence>
<comment type="similarity">
    <text evidence="1">Belongs to the PPR family. P subfamily.</text>
</comment>
<reference evidence="5 6" key="1">
    <citation type="journal article" date="2014" name="Nat. Genet.">
        <title>Genome sequence of the hot pepper provides insights into the evolution of pungency in Capsicum species.</title>
        <authorList>
            <person name="Kim S."/>
            <person name="Park M."/>
            <person name="Yeom S.I."/>
            <person name="Kim Y.M."/>
            <person name="Lee J.M."/>
            <person name="Lee H.A."/>
            <person name="Seo E."/>
            <person name="Choi J."/>
            <person name="Cheong K."/>
            <person name="Kim K.T."/>
            <person name="Jung K."/>
            <person name="Lee G.W."/>
            <person name="Oh S.K."/>
            <person name="Bae C."/>
            <person name="Kim S.B."/>
            <person name="Lee H.Y."/>
            <person name="Kim S.Y."/>
            <person name="Kim M.S."/>
            <person name="Kang B.C."/>
            <person name="Jo Y.D."/>
            <person name="Yang H.B."/>
            <person name="Jeong H.J."/>
            <person name="Kang W.H."/>
            <person name="Kwon J.K."/>
            <person name="Shin C."/>
            <person name="Lim J.Y."/>
            <person name="Park J.H."/>
            <person name="Huh J.H."/>
            <person name="Kim J.S."/>
            <person name="Kim B.D."/>
            <person name="Cohen O."/>
            <person name="Paran I."/>
            <person name="Suh M.C."/>
            <person name="Lee S.B."/>
            <person name="Kim Y.K."/>
            <person name="Shin Y."/>
            <person name="Noh S.J."/>
            <person name="Park J."/>
            <person name="Seo Y.S."/>
            <person name="Kwon S.Y."/>
            <person name="Kim H.A."/>
            <person name="Park J.M."/>
            <person name="Kim H.J."/>
            <person name="Choi S.B."/>
            <person name="Bosland P.W."/>
            <person name="Reeves G."/>
            <person name="Jo S.H."/>
            <person name="Lee B.W."/>
            <person name="Cho H.T."/>
            <person name="Choi H.S."/>
            <person name="Lee M.S."/>
            <person name="Yu Y."/>
            <person name="Do Choi Y."/>
            <person name="Park B.S."/>
            <person name="van Deynze A."/>
            <person name="Ashrafi H."/>
            <person name="Hill T."/>
            <person name="Kim W.T."/>
            <person name="Pai H.S."/>
            <person name="Ahn H.K."/>
            <person name="Yeam I."/>
            <person name="Giovannoni J.J."/>
            <person name="Rose J.K."/>
            <person name="Sorensen I."/>
            <person name="Lee S.J."/>
            <person name="Kim R.W."/>
            <person name="Choi I.Y."/>
            <person name="Choi B.S."/>
            <person name="Lim J.S."/>
            <person name="Lee Y.H."/>
            <person name="Choi D."/>
        </authorList>
    </citation>
    <scope>NUCLEOTIDE SEQUENCE [LARGE SCALE GENOMIC DNA]</scope>
    <source>
        <strain evidence="6">cv. CM334</strain>
    </source>
</reference>
<dbReference type="AlphaFoldDB" id="A0A2G2XVG9"/>
<dbReference type="SUPFAM" id="SSF48452">
    <property type="entry name" value="TPR-like"/>
    <property type="match status" value="1"/>
</dbReference>
<gene>
    <name evidence="5" type="ORF">T459_34687</name>
</gene>
<dbReference type="Gene3D" id="1.25.40.10">
    <property type="entry name" value="Tetratricopeptide repeat domain"/>
    <property type="match status" value="7"/>
</dbReference>
<feature type="repeat" description="PPR" evidence="3">
    <location>
        <begin position="246"/>
        <end position="280"/>
    </location>
</feature>
<feature type="repeat" description="PPR" evidence="3">
    <location>
        <begin position="351"/>
        <end position="385"/>
    </location>
</feature>
<evidence type="ECO:0000259" key="4">
    <source>
        <dbReference type="Pfam" id="PF10551"/>
    </source>
</evidence>
<feature type="domain" description="MULE transposase" evidence="4">
    <location>
        <begin position="827"/>
        <end position="878"/>
    </location>
</feature>
<feature type="repeat" description="PPR" evidence="3">
    <location>
        <begin position="211"/>
        <end position="245"/>
    </location>
</feature>
<dbReference type="EMBL" id="AYRZ02000151">
    <property type="protein sequence ID" value="PHT61462.1"/>
    <property type="molecule type" value="Genomic_DNA"/>
</dbReference>
<dbReference type="InterPro" id="IPR018289">
    <property type="entry name" value="MULE_transposase_dom"/>
</dbReference>
<evidence type="ECO:0000256" key="1">
    <source>
        <dbReference type="ARBA" id="ARBA00007626"/>
    </source>
</evidence>
<feature type="repeat" description="PPR" evidence="3">
    <location>
        <begin position="491"/>
        <end position="525"/>
    </location>
</feature>
<dbReference type="InterPro" id="IPR002885">
    <property type="entry name" value="PPR_rpt"/>
</dbReference>
<dbReference type="PANTHER" id="PTHR47936">
    <property type="entry name" value="PPR_LONG DOMAIN-CONTAINING PROTEIN"/>
    <property type="match status" value="1"/>
</dbReference>
<dbReference type="Pfam" id="PF13041">
    <property type="entry name" value="PPR_2"/>
    <property type="match status" value="3"/>
</dbReference>
<feature type="repeat" description="PPR" evidence="3">
    <location>
        <begin position="526"/>
        <end position="560"/>
    </location>
</feature>
<evidence type="ECO:0000256" key="2">
    <source>
        <dbReference type="ARBA" id="ARBA00022737"/>
    </source>
</evidence>
<evidence type="ECO:0000313" key="5">
    <source>
        <dbReference type="EMBL" id="PHT61462.1"/>
    </source>
</evidence>
<dbReference type="PROSITE" id="PS51375">
    <property type="entry name" value="PPR"/>
    <property type="match status" value="12"/>
</dbReference>
<accession>A0A2G2XVG9</accession>
<feature type="repeat" description="PPR" evidence="3">
    <location>
        <begin position="176"/>
        <end position="210"/>
    </location>
</feature>
<evidence type="ECO:0000256" key="3">
    <source>
        <dbReference type="PROSITE-ProRule" id="PRU00708"/>
    </source>
</evidence>
<dbReference type="Pfam" id="PF10551">
    <property type="entry name" value="MULE"/>
    <property type="match status" value="1"/>
</dbReference>
<keyword evidence="6" id="KW-1185">Reference proteome</keyword>
<dbReference type="Pfam" id="PF12854">
    <property type="entry name" value="PPR_1"/>
    <property type="match status" value="2"/>
</dbReference>
<feature type="repeat" description="PPR" evidence="3">
    <location>
        <begin position="386"/>
        <end position="420"/>
    </location>
</feature>
<feature type="repeat" description="PPR" evidence="3">
    <location>
        <begin position="316"/>
        <end position="350"/>
    </location>
</feature>
<dbReference type="Pfam" id="PF13812">
    <property type="entry name" value="PPR_3"/>
    <property type="match status" value="2"/>
</dbReference>